<protein>
    <submittedName>
        <fullName evidence="1">Uncharacterized protein</fullName>
    </submittedName>
</protein>
<dbReference type="InParanoid" id="I6NCS1"/>
<dbReference type="EMBL" id="CP002501">
    <property type="protein sequence ID" value="AET39863.1"/>
    <property type="molecule type" value="Genomic_DNA"/>
</dbReference>
<name>I6NCS1_ERECY</name>
<gene>
    <name evidence="1" type="ordered locus">Ecym_5073</name>
</gene>
<dbReference type="GeneID" id="11472908"/>
<dbReference type="HOGENOM" id="CLU_122922_0_0_1"/>
<dbReference type="RefSeq" id="XP_003646680.1">
    <property type="nucleotide sequence ID" value="XM_003646632.1"/>
</dbReference>
<organism evidence="1 2">
    <name type="scientific">Eremothecium cymbalariae (strain CBS 270.75 / DBVPG 7215 / KCTC 17166 / NRRL Y-17582)</name>
    <name type="common">Yeast</name>
    <dbReference type="NCBI Taxonomy" id="931890"/>
    <lineage>
        <taxon>Eukaryota</taxon>
        <taxon>Fungi</taxon>
        <taxon>Dikarya</taxon>
        <taxon>Ascomycota</taxon>
        <taxon>Saccharomycotina</taxon>
        <taxon>Saccharomycetes</taxon>
        <taxon>Saccharomycetales</taxon>
        <taxon>Saccharomycetaceae</taxon>
        <taxon>Eremothecium</taxon>
    </lineage>
</organism>
<proteinExistence type="predicted"/>
<dbReference type="OMA" id="VEIMHID"/>
<dbReference type="AlphaFoldDB" id="I6NCS1"/>
<accession>I6NCS1</accession>
<keyword evidence="2" id="KW-1185">Reference proteome</keyword>
<dbReference type="OrthoDB" id="4063877at2759"/>
<dbReference type="CDD" id="cd23707">
    <property type="entry name" value="Ten1_OBF"/>
    <property type="match status" value="1"/>
</dbReference>
<evidence type="ECO:0000313" key="1">
    <source>
        <dbReference type="EMBL" id="AET39863.1"/>
    </source>
</evidence>
<dbReference type="Proteomes" id="UP000006790">
    <property type="component" value="Chromosome 5"/>
</dbReference>
<evidence type="ECO:0000313" key="2">
    <source>
        <dbReference type="Proteomes" id="UP000006790"/>
    </source>
</evidence>
<reference evidence="1 2" key="1">
    <citation type="journal article" date="2011" name="G3 (Bethesda)">
        <title>Genome evolution in the Eremothecium clade of the Saccharomyces complex revealed by comparative genomics.</title>
        <authorList>
            <person name="Wendland J."/>
            <person name="Walther A."/>
        </authorList>
    </citation>
    <scope>NUCLEOTIDE SEQUENCE [LARGE SCALE GENOMIC DNA]</scope>
    <source>
        <strain evidence="2">CBS 270.75 / DBVPG 7215 / KCTC 17166 / NRRL Y-17582</strain>
    </source>
</reference>
<dbReference type="KEGG" id="erc:Ecym_5073"/>
<sequence length="136" mass="15571">MSRIIVQLSDLNTFIADLTDSNELTLVRMFAQYQGTTAPVSGCMSPVIAFRTIPDFDLQQENDRLHEFALDEKCYQEEFIDRSPPQKGEILDIHCGIQSGQTEIIHLKRITLKDLNRLRDFMSTEVGKDFARFTGI</sequence>